<dbReference type="RefSeq" id="WP_027473755.1">
    <property type="nucleotide sequence ID" value="NZ_BAMD01000001.1"/>
</dbReference>
<keyword evidence="2" id="KW-1185">Reference proteome</keyword>
<evidence type="ECO:0000313" key="1">
    <source>
        <dbReference type="EMBL" id="GAF01559.1"/>
    </source>
</evidence>
<dbReference type="AlphaFoldDB" id="W7YG49"/>
<organism evidence="1 2">
    <name type="scientific">Saccharicrinis fermentans DSM 9555 = JCM 21142</name>
    <dbReference type="NCBI Taxonomy" id="869213"/>
    <lineage>
        <taxon>Bacteria</taxon>
        <taxon>Pseudomonadati</taxon>
        <taxon>Bacteroidota</taxon>
        <taxon>Bacteroidia</taxon>
        <taxon>Marinilabiliales</taxon>
        <taxon>Marinilabiliaceae</taxon>
        <taxon>Saccharicrinis</taxon>
    </lineage>
</organism>
<proteinExistence type="predicted"/>
<accession>W7YG49</accession>
<gene>
    <name evidence="1" type="ORF">JCM21142_171</name>
</gene>
<dbReference type="STRING" id="869213.GCA_000517085_04565"/>
<dbReference type="Proteomes" id="UP000019402">
    <property type="component" value="Unassembled WGS sequence"/>
</dbReference>
<name>W7YG49_9BACT</name>
<dbReference type="Gene3D" id="3.40.50.2300">
    <property type="match status" value="2"/>
</dbReference>
<dbReference type="EMBL" id="BAMD01000001">
    <property type="protein sequence ID" value="GAF01559.1"/>
    <property type="molecule type" value="Genomic_DNA"/>
</dbReference>
<protein>
    <submittedName>
        <fullName evidence="1">Uncharacterized protein</fullName>
    </submittedName>
</protein>
<evidence type="ECO:0000313" key="2">
    <source>
        <dbReference type="Proteomes" id="UP000019402"/>
    </source>
</evidence>
<comment type="caution">
    <text evidence="1">The sequence shown here is derived from an EMBL/GenBank/DDBJ whole genome shotgun (WGS) entry which is preliminary data.</text>
</comment>
<sequence>MKLNLLSFDQYNTFDFIKPSLIAITQLIIQIGDGAVNILLGKLNLTANGITKKILDTGFIARKSSTS</sequence>
<reference evidence="1 2" key="1">
    <citation type="journal article" date="2014" name="Genome Announc.">
        <title>Draft Genome Sequence of Cytophaga fermentans JCM 21142T, a Facultative Anaerobe Isolated from Marine Mud.</title>
        <authorList>
            <person name="Starns D."/>
            <person name="Oshima K."/>
            <person name="Suda W."/>
            <person name="Iino T."/>
            <person name="Yuki M."/>
            <person name="Inoue J."/>
            <person name="Kitamura K."/>
            <person name="Iida T."/>
            <person name="Darby A."/>
            <person name="Hattori M."/>
            <person name="Ohkuma M."/>
        </authorList>
    </citation>
    <scope>NUCLEOTIDE SEQUENCE [LARGE SCALE GENOMIC DNA]</scope>
    <source>
        <strain evidence="1 2">JCM 21142</strain>
    </source>
</reference>